<dbReference type="AlphaFoldDB" id="F2UT98"/>
<dbReference type="EMBL" id="GL833006">
    <property type="protein sequence ID" value="EGD81854.1"/>
    <property type="molecule type" value="Genomic_DNA"/>
</dbReference>
<dbReference type="Proteomes" id="UP000007799">
    <property type="component" value="Unassembled WGS sequence"/>
</dbReference>
<dbReference type="InterPro" id="IPR001680">
    <property type="entry name" value="WD40_rpt"/>
</dbReference>
<evidence type="ECO:0000256" key="2">
    <source>
        <dbReference type="ARBA" id="ARBA00010102"/>
    </source>
</evidence>
<protein>
    <submittedName>
        <fullName evidence="9">Uncharacterized protein</fullName>
    </submittedName>
</protein>
<dbReference type="PANTHER" id="PTHR11024:SF3">
    <property type="entry name" value="NUCLEOPORIN SEH1"/>
    <property type="match status" value="1"/>
</dbReference>
<name>F2UT98_SALR5</name>
<evidence type="ECO:0000256" key="7">
    <source>
        <dbReference type="ARBA" id="ARBA00023242"/>
    </source>
</evidence>
<dbReference type="FunCoup" id="F2UT98">
    <property type="interactions" value="1580"/>
</dbReference>
<evidence type="ECO:0000313" key="9">
    <source>
        <dbReference type="EMBL" id="EGD81854.1"/>
    </source>
</evidence>
<feature type="non-terminal residue" evidence="9">
    <location>
        <position position="297"/>
    </location>
</feature>
<dbReference type="InParanoid" id="F2UT98"/>
<comment type="similarity">
    <text evidence="2">Belongs to the WD repeat SEC13 family.</text>
</comment>
<keyword evidence="3" id="KW-0813">Transport</keyword>
<evidence type="ECO:0000256" key="5">
    <source>
        <dbReference type="ARBA" id="ARBA00022737"/>
    </source>
</evidence>
<accession>F2UT98</accession>
<evidence type="ECO:0000256" key="1">
    <source>
        <dbReference type="ARBA" id="ARBA00004259"/>
    </source>
</evidence>
<dbReference type="GO" id="GO:0035859">
    <property type="term" value="C:Seh1-associated complex"/>
    <property type="evidence" value="ECO:0007669"/>
    <property type="project" value="TreeGrafter"/>
</dbReference>
<dbReference type="GO" id="GO:0005198">
    <property type="term" value="F:structural molecule activity"/>
    <property type="evidence" value="ECO:0007669"/>
    <property type="project" value="InterPro"/>
</dbReference>
<keyword evidence="5" id="KW-0677">Repeat</keyword>
<keyword evidence="4 8" id="KW-0853">WD repeat</keyword>
<dbReference type="GO" id="GO:1904263">
    <property type="term" value="P:positive regulation of TORC1 signaling"/>
    <property type="evidence" value="ECO:0007669"/>
    <property type="project" value="TreeGrafter"/>
</dbReference>
<dbReference type="SMART" id="SM00320">
    <property type="entry name" value="WD40"/>
    <property type="match status" value="3"/>
</dbReference>
<dbReference type="PROSITE" id="PS50082">
    <property type="entry name" value="WD_REPEATS_2"/>
    <property type="match status" value="1"/>
</dbReference>
<dbReference type="GeneID" id="16068130"/>
<dbReference type="InterPro" id="IPR015943">
    <property type="entry name" value="WD40/YVTN_repeat-like_dom_sf"/>
</dbReference>
<dbReference type="Gene3D" id="2.130.10.10">
    <property type="entry name" value="YVTN repeat-like/Quinoprotein amine dehydrogenase"/>
    <property type="match status" value="1"/>
</dbReference>
<organism evidence="10">
    <name type="scientific">Salpingoeca rosetta (strain ATCC 50818 / BSB-021)</name>
    <dbReference type="NCBI Taxonomy" id="946362"/>
    <lineage>
        <taxon>Eukaryota</taxon>
        <taxon>Choanoflagellata</taxon>
        <taxon>Craspedida</taxon>
        <taxon>Salpingoecidae</taxon>
        <taxon>Salpingoeca</taxon>
    </lineage>
</organism>
<reference evidence="9" key="1">
    <citation type="submission" date="2009-08" db="EMBL/GenBank/DDBJ databases">
        <title>Annotation of Salpingoeca rosetta.</title>
        <authorList>
            <consortium name="The Broad Institute Genome Sequencing Platform"/>
            <person name="Russ C."/>
            <person name="Cuomo C."/>
            <person name="Burger G."/>
            <person name="Gray M.W."/>
            <person name="Holland P.W.H."/>
            <person name="King N."/>
            <person name="Lang F.B.F."/>
            <person name="Roger A.J."/>
            <person name="Ruiz-Trillo I."/>
            <person name="Young S.K."/>
            <person name="Zeng Q."/>
            <person name="Gargeya S."/>
            <person name="Alvarado L."/>
            <person name="Berlin A."/>
            <person name="Chapman S.B."/>
            <person name="Chen Z."/>
            <person name="Freedman E."/>
            <person name="Gellesch M."/>
            <person name="Goldberg J."/>
            <person name="Griggs A."/>
            <person name="Gujja S."/>
            <person name="Heilman E."/>
            <person name="Heiman D."/>
            <person name="Howarth C."/>
            <person name="Mehta T."/>
            <person name="Neiman D."/>
            <person name="Pearson M."/>
            <person name="Roberts A."/>
            <person name="Saif S."/>
            <person name="Shea T."/>
            <person name="Shenoy N."/>
            <person name="Sisk P."/>
            <person name="Stolte C."/>
            <person name="Sykes S."/>
            <person name="White J."/>
            <person name="Yandava C."/>
            <person name="Haas B."/>
            <person name="Nusbaum C."/>
            <person name="Birren B."/>
        </authorList>
    </citation>
    <scope>NUCLEOTIDE SEQUENCE [LARGE SCALE GENOMIC DNA]</scope>
    <source>
        <strain evidence="9">ATCC 50818</strain>
    </source>
</reference>
<gene>
    <name evidence="9" type="ORF">PTSG_11393</name>
</gene>
<dbReference type="GO" id="GO:0031080">
    <property type="term" value="C:nuclear pore outer ring"/>
    <property type="evidence" value="ECO:0007669"/>
    <property type="project" value="TreeGrafter"/>
</dbReference>
<dbReference type="PANTHER" id="PTHR11024">
    <property type="entry name" value="NUCLEAR PORE COMPLEX PROTEIN SEC13 / SEH1 FAMILY MEMBER"/>
    <property type="match status" value="1"/>
</dbReference>
<dbReference type="GO" id="GO:0034198">
    <property type="term" value="P:cellular response to amino acid starvation"/>
    <property type="evidence" value="ECO:0007669"/>
    <property type="project" value="TreeGrafter"/>
</dbReference>
<evidence type="ECO:0000256" key="3">
    <source>
        <dbReference type="ARBA" id="ARBA00022448"/>
    </source>
</evidence>
<evidence type="ECO:0000313" key="10">
    <source>
        <dbReference type="Proteomes" id="UP000007799"/>
    </source>
</evidence>
<proteinExistence type="inferred from homology"/>
<evidence type="ECO:0000256" key="6">
    <source>
        <dbReference type="ARBA" id="ARBA00022927"/>
    </source>
</evidence>
<keyword evidence="7" id="KW-0539">Nucleus</keyword>
<feature type="repeat" description="WD" evidence="8">
    <location>
        <begin position="38"/>
        <end position="79"/>
    </location>
</feature>
<dbReference type="STRING" id="946362.F2UT98"/>
<sequence>MSSGQHRPLHEQLRAVRLKPTTARLAAKKPQPVRGLVADAHDDVITDAAFSYDGTRLATGSADGYVNIFDLVDGRWIRSQKRPELGSAVSKLAWAHPYYGQLIACAGYRGHLSIFAEEPGAELQQGQMTWAARMDFSDTHAITDLRFAPQQLGLILVACYADGFVRFLKAEAPFEPVEWRVVVSANLRGSGVPTVDWCERRTWDYVMALGAREGDHGVRLYHYDQESLELDMAEKVQAEPATSIAFAPAMGRSYLLLAVAMPDGVVRVHKIHKVRIKGAPPKYRPELIFDRHLHKGM</sequence>
<dbReference type="GO" id="GO:0015031">
    <property type="term" value="P:protein transport"/>
    <property type="evidence" value="ECO:0007669"/>
    <property type="project" value="UniProtKB-KW"/>
</dbReference>
<dbReference type="InterPro" id="IPR036322">
    <property type="entry name" value="WD40_repeat_dom_sf"/>
</dbReference>
<dbReference type="InterPro" id="IPR037363">
    <property type="entry name" value="Sec13/Seh1_fam"/>
</dbReference>
<dbReference type="PROSITE" id="PS50294">
    <property type="entry name" value="WD_REPEATS_REGION"/>
    <property type="match status" value="1"/>
</dbReference>
<comment type="subcellular location">
    <subcellularLocation>
        <location evidence="1">Nucleus envelope</location>
    </subcellularLocation>
</comment>
<evidence type="ECO:0000256" key="4">
    <source>
        <dbReference type="ARBA" id="ARBA00022574"/>
    </source>
</evidence>
<dbReference type="KEGG" id="sre:PTSG_11393"/>
<evidence type="ECO:0000256" key="8">
    <source>
        <dbReference type="PROSITE-ProRule" id="PRU00221"/>
    </source>
</evidence>
<dbReference type="eggNOG" id="KOG2445">
    <property type="taxonomic scope" value="Eukaryota"/>
</dbReference>
<dbReference type="RefSeq" id="XP_004987609.1">
    <property type="nucleotide sequence ID" value="XM_004987552.1"/>
</dbReference>
<keyword evidence="10" id="KW-1185">Reference proteome</keyword>
<dbReference type="OrthoDB" id="364224at2759"/>
<dbReference type="SUPFAM" id="SSF50978">
    <property type="entry name" value="WD40 repeat-like"/>
    <property type="match status" value="1"/>
</dbReference>
<keyword evidence="6" id="KW-0653">Protein transport</keyword>
<dbReference type="Pfam" id="PF00400">
    <property type="entry name" value="WD40"/>
    <property type="match status" value="1"/>
</dbReference>